<dbReference type="GeneID" id="34459250"/>
<protein>
    <recommendedName>
        <fullName evidence="4">Ferritin-like diiron domain-containing protein</fullName>
    </recommendedName>
</protein>
<feature type="signal peptide" evidence="1">
    <location>
        <begin position="1"/>
        <end position="18"/>
    </location>
</feature>
<dbReference type="Pfam" id="PF13668">
    <property type="entry name" value="Ferritin_2"/>
    <property type="match status" value="1"/>
</dbReference>
<evidence type="ECO:0000313" key="2">
    <source>
        <dbReference type="EMBL" id="OJJ79236.1"/>
    </source>
</evidence>
<reference evidence="3" key="1">
    <citation type="journal article" date="2017" name="Genome Biol.">
        <title>Comparative genomics reveals high biological diversity and specific adaptations in the industrially and medically important fungal genus Aspergillus.</title>
        <authorList>
            <person name="de Vries R.P."/>
            <person name="Riley R."/>
            <person name="Wiebenga A."/>
            <person name="Aguilar-Osorio G."/>
            <person name="Amillis S."/>
            <person name="Uchima C.A."/>
            <person name="Anderluh G."/>
            <person name="Asadollahi M."/>
            <person name="Askin M."/>
            <person name="Barry K."/>
            <person name="Battaglia E."/>
            <person name="Bayram O."/>
            <person name="Benocci T."/>
            <person name="Braus-Stromeyer S.A."/>
            <person name="Caldana C."/>
            <person name="Canovas D."/>
            <person name="Cerqueira G.C."/>
            <person name="Chen F."/>
            <person name="Chen W."/>
            <person name="Choi C."/>
            <person name="Clum A."/>
            <person name="Dos Santos R.A."/>
            <person name="Damasio A.R."/>
            <person name="Diallinas G."/>
            <person name="Emri T."/>
            <person name="Fekete E."/>
            <person name="Flipphi M."/>
            <person name="Freyberg S."/>
            <person name="Gallo A."/>
            <person name="Gournas C."/>
            <person name="Habgood R."/>
            <person name="Hainaut M."/>
            <person name="Harispe M.L."/>
            <person name="Henrissat B."/>
            <person name="Hilden K.S."/>
            <person name="Hope R."/>
            <person name="Hossain A."/>
            <person name="Karabika E."/>
            <person name="Karaffa L."/>
            <person name="Karanyi Z."/>
            <person name="Krasevec N."/>
            <person name="Kuo A."/>
            <person name="Kusch H."/>
            <person name="LaButti K."/>
            <person name="Lagendijk E.L."/>
            <person name="Lapidus A."/>
            <person name="Levasseur A."/>
            <person name="Lindquist E."/>
            <person name="Lipzen A."/>
            <person name="Logrieco A.F."/>
            <person name="MacCabe A."/>
            <person name="Maekelae M.R."/>
            <person name="Malavazi I."/>
            <person name="Melin P."/>
            <person name="Meyer V."/>
            <person name="Mielnichuk N."/>
            <person name="Miskei M."/>
            <person name="Molnar A.P."/>
            <person name="Mule G."/>
            <person name="Ngan C.Y."/>
            <person name="Orejas M."/>
            <person name="Orosz E."/>
            <person name="Ouedraogo J.P."/>
            <person name="Overkamp K.M."/>
            <person name="Park H.-S."/>
            <person name="Perrone G."/>
            <person name="Piumi F."/>
            <person name="Punt P.J."/>
            <person name="Ram A.F."/>
            <person name="Ramon A."/>
            <person name="Rauscher S."/>
            <person name="Record E."/>
            <person name="Riano-Pachon D.M."/>
            <person name="Robert V."/>
            <person name="Roehrig J."/>
            <person name="Ruller R."/>
            <person name="Salamov A."/>
            <person name="Salih N.S."/>
            <person name="Samson R.A."/>
            <person name="Sandor E."/>
            <person name="Sanguinetti M."/>
            <person name="Schuetze T."/>
            <person name="Sepcic K."/>
            <person name="Shelest E."/>
            <person name="Sherlock G."/>
            <person name="Sophianopoulou V."/>
            <person name="Squina F.M."/>
            <person name="Sun H."/>
            <person name="Susca A."/>
            <person name="Todd R.B."/>
            <person name="Tsang A."/>
            <person name="Unkles S.E."/>
            <person name="van de Wiele N."/>
            <person name="van Rossen-Uffink D."/>
            <person name="Oliveira J.V."/>
            <person name="Vesth T.C."/>
            <person name="Visser J."/>
            <person name="Yu J.-H."/>
            <person name="Zhou M."/>
            <person name="Andersen M.R."/>
            <person name="Archer D.B."/>
            <person name="Baker S.E."/>
            <person name="Benoit I."/>
            <person name="Brakhage A.A."/>
            <person name="Braus G.H."/>
            <person name="Fischer R."/>
            <person name="Frisvad J.C."/>
            <person name="Goldman G.H."/>
            <person name="Houbraken J."/>
            <person name="Oakley B."/>
            <person name="Pocsi I."/>
            <person name="Scazzocchio C."/>
            <person name="Seiboth B."/>
            <person name="vanKuyk P.A."/>
            <person name="Wortman J."/>
            <person name="Dyer P.S."/>
            <person name="Grigoriev I.V."/>
        </authorList>
    </citation>
    <scope>NUCLEOTIDE SEQUENCE [LARGE SCALE GENOMIC DNA]</scope>
    <source>
        <strain evidence="3">CBS 516.65</strain>
    </source>
</reference>
<dbReference type="STRING" id="1160497.A0A1L9V5Q4"/>
<evidence type="ECO:0008006" key="4">
    <source>
        <dbReference type="Google" id="ProtNLM"/>
    </source>
</evidence>
<dbReference type="AlphaFoldDB" id="A0A1L9V5Q4"/>
<dbReference type="InterPro" id="IPR052965">
    <property type="entry name" value="Pigment-catalase-like"/>
</dbReference>
<dbReference type="RefSeq" id="XP_022395934.1">
    <property type="nucleotide sequence ID" value="XM_022542989.1"/>
</dbReference>
<dbReference type="EMBL" id="KV878920">
    <property type="protein sequence ID" value="OJJ79236.1"/>
    <property type="molecule type" value="Genomic_DNA"/>
</dbReference>
<dbReference type="Gene3D" id="1.20.1260.10">
    <property type="match status" value="1"/>
</dbReference>
<organism evidence="2 3">
    <name type="scientific">Aspergillus glaucus CBS 516.65</name>
    <dbReference type="NCBI Taxonomy" id="1160497"/>
    <lineage>
        <taxon>Eukaryota</taxon>
        <taxon>Fungi</taxon>
        <taxon>Dikarya</taxon>
        <taxon>Ascomycota</taxon>
        <taxon>Pezizomycotina</taxon>
        <taxon>Eurotiomycetes</taxon>
        <taxon>Eurotiomycetidae</taxon>
        <taxon>Eurotiales</taxon>
        <taxon>Aspergillaceae</taxon>
        <taxon>Aspergillus</taxon>
        <taxon>Aspergillus subgen. Aspergillus</taxon>
    </lineage>
</organism>
<name>A0A1L9V5Q4_ASPGL</name>
<evidence type="ECO:0000313" key="3">
    <source>
        <dbReference type="Proteomes" id="UP000184300"/>
    </source>
</evidence>
<evidence type="ECO:0000256" key="1">
    <source>
        <dbReference type="SAM" id="SignalP"/>
    </source>
</evidence>
<dbReference type="OrthoDB" id="1001765at2759"/>
<keyword evidence="1" id="KW-0732">Signal</keyword>
<dbReference type="SUPFAM" id="SSF47240">
    <property type="entry name" value="Ferritin-like"/>
    <property type="match status" value="1"/>
</dbReference>
<sequence>MKFSNALISLAAAGLVQAGPVAKRGDITDADILQYALTLEHLEASFYEQGLKNYTQSDFMAAGFKDPTFFANIKMVAEDEKAHEDFLTKALSAAGAKPVERCTYSFPATDVKSFLAVGSMLEGVGVSAYLGAAAHIMNATYLSAAGSILTVEARHSAYLRAAQGEAPAAQPFDNPLDFNEVYTVASPFIASCPGSNMMLPVKAFPSLTMAGGKAMTGSMVQLMAGKGFEKMNTKDVHAAFITATGPVWTSVQDKGDGKFMVTVPKGVMGQSYVVLTHGDKQATDDNIVAGPAIIEVSDMMKSGNMGMDSSMSMSMSMSMPMASASGSMSGWMPSASGSMAMPSGWMPMASGSMTPSASMSSPSSLFTGAAAKNTMSGAVGAGMGLSALFAAAMMV</sequence>
<dbReference type="Proteomes" id="UP000184300">
    <property type="component" value="Unassembled WGS sequence"/>
</dbReference>
<feature type="chain" id="PRO_5012770007" description="Ferritin-like diiron domain-containing protein" evidence="1">
    <location>
        <begin position="19"/>
        <end position="395"/>
    </location>
</feature>
<dbReference type="PANTHER" id="PTHR31694">
    <property type="entry name" value="DESICCATION-LIKE PROTEIN"/>
    <property type="match status" value="1"/>
</dbReference>
<proteinExistence type="predicted"/>
<keyword evidence="3" id="KW-1185">Reference proteome</keyword>
<dbReference type="InterPro" id="IPR009078">
    <property type="entry name" value="Ferritin-like_SF"/>
</dbReference>
<gene>
    <name evidence="2" type="ORF">ASPGLDRAFT_181250</name>
</gene>
<dbReference type="VEuPathDB" id="FungiDB:ASPGLDRAFT_181250"/>
<dbReference type="CDD" id="cd00657">
    <property type="entry name" value="Ferritin_like"/>
    <property type="match status" value="1"/>
</dbReference>
<dbReference type="InterPro" id="IPR012347">
    <property type="entry name" value="Ferritin-like"/>
</dbReference>
<accession>A0A1L9V5Q4</accession>
<dbReference type="PANTHER" id="PTHR31694:SF26">
    <property type="entry name" value="OS05G0151100 PROTEIN"/>
    <property type="match status" value="1"/>
</dbReference>